<proteinExistence type="predicted"/>
<name>A0A1T4RTK2_9BACT</name>
<evidence type="ECO:0000313" key="3">
    <source>
        <dbReference type="Proteomes" id="UP000190449"/>
    </source>
</evidence>
<organism evidence="2 3">
    <name type="scientific">Fibrobacter intestinalis</name>
    <dbReference type="NCBI Taxonomy" id="28122"/>
    <lineage>
        <taxon>Bacteria</taxon>
        <taxon>Pseudomonadati</taxon>
        <taxon>Fibrobacterota</taxon>
        <taxon>Fibrobacteria</taxon>
        <taxon>Fibrobacterales</taxon>
        <taxon>Fibrobacteraceae</taxon>
        <taxon>Fibrobacter</taxon>
    </lineage>
</organism>
<accession>A0A1T4RTK2</accession>
<protein>
    <recommendedName>
        <fullName evidence="4">PD-(D/E)XK nuclease family transposase</fullName>
    </recommendedName>
</protein>
<dbReference type="AlphaFoldDB" id="A0A1T4RTK2"/>
<sequence length="158" mass="18604">LAKGVDYEELQEQYILFICPDDIFHKGKPVYRSQNLEWGSPEISLGDLCYKNFYIFKKYSEIKDAATREYMQYFATKQSGSEKMDRIRRLVEKYRQDPAARKAYMTLEQEFNIRYKKGRSEGADFRNRELAKGFRDDGVSIEIIAKRTGLTPEEIKAL</sequence>
<gene>
    <name evidence="1" type="ORF">SAMN02745108_01726</name>
    <name evidence="2" type="ORF">SAMN02745108_02841</name>
</gene>
<evidence type="ECO:0000313" key="2">
    <source>
        <dbReference type="EMBL" id="SKA19314.1"/>
    </source>
</evidence>
<evidence type="ECO:0000313" key="1">
    <source>
        <dbReference type="EMBL" id="SJZ83587.1"/>
    </source>
</evidence>
<reference evidence="2 3" key="1">
    <citation type="submission" date="2017-02" db="EMBL/GenBank/DDBJ databases">
        <authorList>
            <person name="Peterson S.W."/>
        </authorList>
    </citation>
    <scope>NUCLEOTIDE SEQUENCE [LARGE SCALE GENOMIC DNA]</scope>
    <source>
        <strain evidence="2 3">ATCC 43854</strain>
    </source>
</reference>
<dbReference type="Proteomes" id="UP000190449">
    <property type="component" value="Unassembled WGS sequence"/>
</dbReference>
<evidence type="ECO:0008006" key="4">
    <source>
        <dbReference type="Google" id="ProtNLM"/>
    </source>
</evidence>
<feature type="non-terminal residue" evidence="2">
    <location>
        <position position="1"/>
    </location>
</feature>
<dbReference type="EMBL" id="FUWU01000029">
    <property type="protein sequence ID" value="SJZ83587.1"/>
    <property type="molecule type" value="Genomic_DNA"/>
</dbReference>
<dbReference type="EMBL" id="FUWU01000088">
    <property type="protein sequence ID" value="SKA19314.1"/>
    <property type="molecule type" value="Genomic_DNA"/>
</dbReference>